<organism evidence="8 9">
    <name type="scientific">Henningerozyma blattae (strain ATCC 34711 / CBS 6284 / DSM 70876 / NBRC 10599 / NRRL Y-10934 / UCD 77-7)</name>
    <name type="common">Yeast</name>
    <name type="synonym">Tetrapisispora blattae</name>
    <dbReference type="NCBI Taxonomy" id="1071380"/>
    <lineage>
        <taxon>Eukaryota</taxon>
        <taxon>Fungi</taxon>
        <taxon>Dikarya</taxon>
        <taxon>Ascomycota</taxon>
        <taxon>Saccharomycotina</taxon>
        <taxon>Saccharomycetes</taxon>
        <taxon>Saccharomycetales</taxon>
        <taxon>Saccharomycetaceae</taxon>
        <taxon>Henningerozyma</taxon>
    </lineage>
</organism>
<feature type="compositionally biased region" description="Basic and acidic residues" evidence="7">
    <location>
        <begin position="664"/>
        <end position="681"/>
    </location>
</feature>
<keyword evidence="9" id="KW-1185">Reference proteome</keyword>
<feature type="region of interest" description="Disordered" evidence="7">
    <location>
        <begin position="505"/>
        <end position="524"/>
    </location>
</feature>
<dbReference type="AlphaFoldDB" id="I2GZ49"/>
<comment type="subcellular location">
    <subcellularLocation>
        <location evidence="1 6">Cytoplasm</location>
    </subcellularLocation>
</comment>
<feature type="region of interest" description="Disordered" evidence="7">
    <location>
        <begin position="78"/>
        <end position="106"/>
    </location>
</feature>
<evidence type="ECO:0000256" key="6">
    <source>
        <dbReference type="RuleBase" id="RU362140"/>
    </source>
</evidence>
<dbReference type="KEGG" id="tbl:TBLA_0B05740"/>
<keyword evidence="4 6" id="KW-0963">Cytoplasm</keyword>
<feature type="region of interest" description="Disordered" evidence="7">
    <location>
        <begin position="123"/>
        <end position="152"/>
    </location>
</feature>
<dbReference type="OMA" id="SKHINSP"/>
<feature type="compositionally biased region" description="Basic and acidic residues" evidence="7">
    <location>
        <begin position="22"/>
        <end position="35"/>
    </location>
</feature>
<protein>
    <recommendedName>
        <fullName evidence="3 6">Topoisomerase I damage affected protein 11</fullName>
    </recommendedName>
</protein>
<reference evidence="8 9" key="1">
    <citation type="journal article" date="2011" name="Proc. Natl. Acad. Sci. U.S.A.">
        <title>Evolutionary erosion of yeast sex chromosomes by mating-type switching accidents.</title>
        <authorList>
            <person name="Gordon J.L."/>
            <person name="Armisen D."/>
            <person name="Proux-Wera E."/>
            <person name="Oheigeartaigh S.S."/>
            <person name="Byrne K.P."/>
            <person name="Wolfe K.H."/>
        </authorList>
    </citation>
    <scope>NUCLEOTIDE SEQUENCE [LARGE SCALE GENOMIC DNA]</scope>
    <source>
        <strain evidence="9">ATCC 34711 / CBS 6284 / DSM 70876 / NBRC 10599 / NRRL Y-10934 / UCD 77-7</strain>
    </source>
</reference>
<accession>I2GZ49</accession>
<feature type="compositionally biased region" description="Low complexity" evidence="7">
    <location>
        <begin position="123"/>
        <end position="138"/>
    </location>
</feature>
<dbReference type="Pfam" id="PF17084">
    <property type="entry name" value="TDA11"/>
    <property type="match status" value="1"/>
</dbReference>
<evidence type="ECO:0000313" key="8">
    <source>
        <dbReference type="EMBL" id="CCH59401.1"/>
    </source>
</evidence>
<sequence>MEVQDNINKHQTPLPQNTTSYETDHGEEGHAKQETNKNSPSLGASLFDEFISKGDKNLQVDTSSSNFLDSVISKDTKHVHHTEIDSDAGEKKSVSPANRNGMSPLLSNKLDQSKQQIRVNHSHNVSGSSLGSNSSTTHRTTSQGQQHQLLTPVRISDDDHPLKEKDLQSANLNSIPHRASRSGTINKRKSLIKPVAVIESNDDNISFSNTDSRISNKNSNNPNLSHTVPIGTINSTLTGNLTYDDSLMMHTRTHSRDTSINSAAGEINPLDISVLLQNLASKEIELMESKHRIEDLKKQIHMENQLYLKKSNELNELKLKVSKHINSPIQNLNSTFSNFSLTPTPTQLQPQISHTHPSIPESDESQNSNKKPLSFIEDSNNTNGINFNINGSTENKRVSVGRFISSGGNNNIDMNHNSSNTNSIAPINVDHLSLHAQETPSKIKSTADFHNIPTPPSLQTEQKFSGNNVKPTASNNTEKTSMWSKPFSMFYQFDQRMQKELQKSLDWDDTSTSNSPVPSRGASATPIANINETLNPIPNTSTNNENNPIKTMDSIPPSRFANDLKMTVSNDPSFDQYFDNVQNENNLNISKQRDESKSNTVTGSIWRIVSGVKSGLSKPNSNDTTGLISQSEDSSDHNILNELKPIDHLSLIVHNSDLKFPTKSTDEKLQPANEELHTSNETEGNDLHKHIVKNSELEGQELMRRRKKKVIEMVDF</sequence>
<evidence type="ECO:0000256" key="2">
    <source>
        <dbReference type="ARBA" id="ARBA00008382"/>
    </source>
</evidence>
<dbReference type="FunCoup" id="I2GZ49">
    <property type="interactions" value="19"/>
</dbReference>
<evidence type="ECO:0000256" key="1">
    <source>
        <dbReference type="ARBA" id="ARBA00004496"/>
    </source>
</evidence>
<evidence type="ECO:0000313" key="9">
    <source>
        <dbReference type="Proteomes" id="UP000002866"/>
    </source>
</evidence>
<proteinExistence type="inferred from homology"/>
<feature type="region of interest" description="Disordered" evidence="7">
    <location>
        <begin position="338"/>
        <end position="383"/>
    </location>
</feature>
<keyword evidence="5" id="KW-0175">Coiled coil</keyword>
<evidence type="ECO:0000256" key="5">
    <source>
        <dbReference type="ARBA" id="ARBA00023054"/>
    </source>
</evidence>
<feature type="compositionally biased region" description="Polar residues" evidence="7">
    <location>
        <begin position="1"/>
        <end position="21"/>
    </location>
</feature>
<evidence type="ECO:0000256" key="3">
    <source>
        <dbReference type="ARBA" id="ARBA00014140"/>
    </source>
</evidence>
<feature type="region of interest" description="Disordered" evidence="7">
    <location>
        <begin position="662"/>
        <end position="681"/>
    </location>
</feature>
<dbReference type="InParanoid" id="I2GZ49"/>
<dbReference type="OrthoDB" id="4036304at2759"/>
<gene>
    <name evidence="8" type="primary">TBLA0B05740</name>
    <name evidence="6" type="synonym">TDA11</name>
    <name evidence="8" type="ORF">TBLA_0B05740</name>
</gene>
<name>I2GZ49_HENB6</name>
<feature type="compositionally biased region" description="Polar residues" evidence="7">
    <location>
        <begin position="457"/>
        <end position="480"/>
    </location>
</feature>
<evidence type="ECO:0000256" key="4">
    <source>
        <dbReference type="ARBA" id="ARBA00022490"/>
    </source>
</evidence>
<dbReference type="EMBL" id="HE806317">
    <property type="protein sequence ID" value="CCH59401.1"/>
    <property type="molecule type" value="Genomic_DNA"/>
</dbReference>
<dbReference type="GO" id="GO:0005737">
    <property type="term" value="C:cytoplasm"/>
    <property type="evidence" value="ECO:0007669"/>
    <property type="project" value="UniProtKB-SubCell"/>
</dbReference>
<feature type="compositionally biased region" description="Polar residues" evidence="7">
    <location>
        <begin position="95"/>
        <end position="106"/>
    </location>
</feature>
<feature type="compositionally biased region" description="Basic and acidic residues" evidence="7">
    <location>
        <begin position="78"/>
        <end position="93"/>
    </location>
</feature>
<feature type="region of interest" description="Disordered" evidence="7">
    <location>
        <begin position="453"/>
        <end position="480"/>
    </location>
</feature>
<feature type="compositionally biased region" description="Polar residues" evidence="7">
    <location>
        <begin position="338"/>
        <end position="356"/>
    </location>
</feature>
<dbReference type="InterPro" id="IPR031388">
    <property type="entry name" value="Tda11"/>
</dbReference>
<dbReference type="Proteomes" id="UP000002866">
    <property type="component" value="Chromosome 2"/>
</dbReference>
<dbReference type="RefSeq" id="XP_004178920.1">
    <property type="nucleotide sequence ID" value="XM_004178872.1"/>
</dbReference>
<dbReference type="GeneID" id="14494592"/>
<feature type="compositionally biased region" description="Polar residues" evidence="7">
    <location>
        <begin position="139"/>
        <end position="149"/>
    </location>
</feature>
<feature type="region of interest" description="Disordered" evidence="7">
    <location>
        <begin position="1"/>
        <end position="43"/>
    </location>
</feature>
<evidence type="ECO:0000256" key="7">
    <source>
        <dbReference type="SAM" id="MobiDB-lite"/>
    </source>
</evidence>
<comment type="similarity">
    <text evidence="2 6">Belongs to the TDA11 family.</text>
</comment>
<dbReference type="HOGENOM" id="CLU_385954_0_0_1"/>